<dbReference type="GO" id="GO:0045259">
    <property type="term" value="C:proton-transporting ATP synthase complex"/>
    <property type="evidence" value="ECO:0007669"/>
    <property type="project" value="UniProtKB-KW"/>
</dbReference>
<proteinExistence type="inferred from homology"/>
<keyword evidence="7" id="KW-0066">ATP synthesis</keyword>
<dbReference type="PANTHER" id="PTHR13822">
    <property type="entry name" value="ATP SYNTHASE DELTA/EPSILON CHAIN"/>
    <property type="match status" value="1"/>
</dbReference>
<dbReference type="Pfam" id="PF02823">
    <property type="entry name" value="ATP-synt_DE_N"/>
    <property type="match status" value="1"/>
</dbReference>
<dbReference type="GO" id="GO:0046933">
    <property type="term" value="F:proton-transporting ATP synthase activity, rotational mechanism"/>
    <property type="evidence" value="ECO:0007669"/>
    <property type="project" value="InterPro"/>
</dbReference>
<organism evidence="9">
    <name type="scientific">hydrothermal vent metagenome</name>
    <dbReference type="NCBI Taxonomy" id="652676"/>
    <lineage>
        <taxon>unclassified sequences</taxon>
        <taxon>metagenomes</taxon>
        <taxon>ecological metagenomes</taxon>
    </lineage>
</organism>
<dbReference type="InterPro" id="IPR036771">
    <property type="entry name" value="ATPsynth_dsu/esu_N"/>
</dbReference>
<feature type="domain" description="ATP synthase F1 complex delta/epsilon subunit N-terminal" evidence="8">
    <location>
        <begin position="7"/>
        <end position="85"/>
    </location>
</feature>
<reference evidence="9" key="1">
    <citation type="submission" date="2018-06" db="EMBL/GenBank/DDBJ databases">
        <authorList>
            <person name="Zhirakovskaya E."/>
        </authorList>
    </citation>
    <scope>NUCLEOTIDE SEQUENCE</scope>
</reference>
<dbReference type="Gene3D" id="2.60.15.10">
    <property type="entry name" value="F0F1 ATP synthase delta/epsilon subunit, N-terminal"/>
    <property type="match status" value="1"/>
</dbReference>
<evidence type="ECO:0000256" key="5">
    <source>
        <dbReference type="ARBA" id="ARBA00023136"/>
    </source>
</evidence>
<evidence type="ECO:0000313" key="9">
    <source>
        <dbReference type="EMBL" id="VAW06511.1"/>
    </source>
</evidence>
<comment type="subcellular location">
    <subcellularLocation>
        <location evidence="1">Membrane</location>
        <topology evidence="1">Peripheral membrane protein</topology>
    </subcellularLocation>
</comment>
<evidence type="ECO:0000256" key="2">
    <source>
        <dbReference type="ARBA" id="ARBA00005712"/>
    </source>
</evidence>
<keyword evidence="6" id="KW-0139">CF(1)</keyword>
<dbReference type="AlphaFoldDB" id="A0A3B0SJU6"/>
<dbReference type="InterPro" id="IPR001469">
    <property type="entry name" value="ATP_synth_F1_dsu/esu"/>
</dbReference>
<protein>
    <recommendedName>
        <fullName evidence="8">ATP synthase F1 complex delta/epsilon subunit N-terminal domain-containing protein</fullName>
    </recommendedName>
</protein>
<dbReference type="PANTHER" id="PTHR13822:SF10">
    <property type="entry name" value="ATP SYNTHASE EPSILON CHAIN, CHLOROPLASTIC"/>
    <property type="match status" value="1"/>
</dbReference>
<dbReference type="CDD" id="cd12152">
    <property type="entry name" value="F1-ATPase_delta"/>
    <property type="match status" value="1"/>
</dbReference>
<name>A0A3B0SJU6_9ZZZZ</name>
<dbReference type="NCBIfam" id="TIGR01216">
    <property type="entry name" value="ATP_synt_epsi"/>
    <property type="match status" value="1"/>
</dbReference>
<gene>
    <name evidence="9" type="ORF">MNBD_ACTINO02-1782</name>
</gene>
<keyword evidence="3" id="KW-0813">Transport</keyword>
<sequence length="115" mass="11966">MAGHPLFTVDIVTPESIIWSGQAEFVSAMTTEGEIGVYAAHEPTMAALSTGAVEIHTEDGTLTVGIHGGFLQIFQDTVTLLTDRAEMTDGGRVEALRLAEGMRDDSADGGGEASG</sequence>
<keyword evidence="5" id="KW-0472">Membrane</keyword>
<dbReference type="InterPro" id="IPR020546">
    <property type="entry name" value="ATP_synth_F1_dsu/esu_N"/>
</dbReference>
<comment type="similarity">
    <text evidence="2">Belongs to the ATPase epsilon chain family.</text>
</comment>
<evidence type="ECO:0000256" key="4">
    <source>
        <dbReference type="ARBA" id="ARBA00023065"/>
    </source>
</evidence>
<dbReference type="EMBL" id="UOEK01000355">
    <property type="protein sequence ID" value="VAW06511.1"/>
    <property type="molecule type" value="Genomic_DNA"/>
</dbReference>
<dbReference type="HAMAP" id="MF_00530">
    <property type="entry name" value="ATP_synth_epsil_bac"/>
    <property type="match status" value="1"/>
</dbReference>
<evidence type="ECO:0000256" key="7">
    <source>
        <dbReference type="ARBA" id="ARBA00023310"/>
    </source>
</evidence>
<evidence type="ECO:0000256" key="3">
    <source>
        <dbReference type="ARBA" id="ARBA00022448"/>
    </source>
</evidence>
<evidence type="ECO:0000256" key="1">
    <source>
        <dbReference type="ARBA" id="ARBA00004170"/>
    </source>
</evidence>
<evidence type="ECO:0000259" key="8">
    <source>
        <dbReference type="Pfam" id="PF02823"/>
    </source>
</evidence>
<accession>A0A3B0SJU6</accession>
<dbReference type="SUPFAM" id="SSF51344">
    <property type="entry name" value="Epsilon subunit of F1F0-ATP synthase N-terminal domain"/>
    <property type="match status" value="1"/>
</dbReference>
<evidence type="ECO:0000256" key="6">
    <source>
        <dbReference type="ARBA" id="ARBA00023196"/>
    </source>
</evidence>
<keyword evidence="4" id="KW-0406">Ion transport</keyword>